<dbReference type="EMBL" id="KN839851">
    <property type="protein sequence ID" value="KIJ63375.1"/>
    <property type="molecule type" value="Genomic_DNA"/>
</dbReference>
<reference evidence="1 2" key="1">
    <citation type="submission" date="2014-04" db="EMBL/GenBank/DDBJ databases">
        <title>Evolutionary Origins and Diversification of the Mycorrhizal Mutualists.</title>
        <authorList>
            <consortium name="DOE Joint Genome Institute"/>
            <consortium name="Mycorrhizal Genomics Consortium"/>
            <person name="Kohler A."/>
            <person name="Kuo A."/>
            <person name="Nagy L.G."/>
            <person name="Floudas D."/>
            <person name="Copeland A."/>
            <person name="Barry K.W."/>
            <person name="Cichocki N."/>
            <person name="Veneault-Fourrey C."/>
            <person name="LaButti K."/>
            <person name="Lindquist E.A."/>
            <person name="Lipzen A."/>
            <person name="Lundell T."/>
            <person name="Morin E."/>
            <person name="Murat C."/>
            <person name="Riley R."/>
            <person name="Ohm R."/>
            <person name="Sun H."/>
            <person name="Tunlid A."/>
            <person name="Henrissat B."/>
            <person name="Grigoriev I.V."/>
            <person name="Hibbett D.S."/>
            <person name="Martin F."/>
        </authorList>
    </citation>
    <scope>NUCLEOTIDE SEQUENCE [LARGE SCALE GENOMIC DNA]</scope>
    <source>
        <strain evidence="1 2">MD-312</strain>
    </source>
</reference>
<gene>
    <name evidence="1" type="ORF">HYDPIDRAFT_113364</name>
</gene>
<dbReference type="OrthoDB" id="2585179at2759"/>
<keyword evidence="2" id="KW-1185">Reference proteome</keyword>
<dbReference type="HOGENOM" id="CLU_162870_0_0_1"/>
<dbReference type="Proteomes" id="UP000053820">
    <property type="component" value="Unassembled WGS sequence"/>
</dbReference>
<evidence type="ECO:0000313" key="1">
    <source>
        <dbReference type="EMBL" id="KIJ63375.1"/>
    </source>
</evidence>
<proteinExistence type="predicted"/>
<sequence length="93" mass="9980">MSESVSLVELAITFANTSPFLANPSSLALSHPALHSLQFLNPAGALTDAHVFVLPLANGGPGKDRVVQALKSQEGVLRVDVLESRMRAKRDRF</sequence>
<protein>
    <submittedName>
        <fullName evidence="1">Uncharacterized protein</fullName>
    </submittedName>
</protein>
<organism evidence="1 2">
    <name type="scientific">Hydnomerulius pinastri MD-312</name>
    <dbReference type="NCBI Taxonomy" id="994086"/>
    <lineage>
        <taxon>Eukaryota</taxon>
        <taxon>Fungi</taxon>
        <taxon>Dikarya</taxon>
        <taxon>Basidiomycota</taxon>
        <taxon>Agaricomycotina</taxon>
        <taxon>Agaricomycetes</taxon>
        <taxon>Agaricomycetidae</taxon>
        <taxon>Boletales</taxon>
        <taxon>Boletales incertae sedis</taxon>
        <taxon>Leucogyrophana</taxon>
    </lineage>
</organism>
<name>A0A0C9VYF6_9AGAM</name>
<dbReference type="AlphaFoldDB" id="A0A0C9VYF6"/>
<accession>A0A0C9VYF6</accession>
<evidence type="ECO:0000313" key="2">
    <source>
        <dbReference type="Proteomes" id="UP000053820"/>
    </source>
</evidence>